<evidence type="ECO:0000256" key="6">
    <source>
        <dbReference type="ARBA" id="ARBA00022989"/>
    </source>
</evidence>
<organism evidence="12 13">
    <name type="scientific">Castilleja foliolosa</name>
    <dbReference type="NCBI Taxonomy" id="1961234"/>
    <lineage>
        <taxon>Eukaryota</taxon>
        <taxon>Viridiplantae</taxon>
        <taxon>Streptophyta</taxon>
        <taxon>Embryophyta</taxon>
        <taxon>Tracheophyta</taxon>
        <taxon>Spermatophyta</taxon>
        <taxon>Magnoliopsida</taxon>
        <taxon>eudicotyledons</taxon>
        <taxon>Gunneridae</taxon>
        <taxon>Pentapetalae</taxon>
        <taxon>asterids</taxon>
        <taxon>lamiids</taxon>
        <taxon>Lamiales</taxon>
        <taxon>Orobanchaceae</taxon>
        <taxon>Pedicularideae</taxon>
        <taxon>Castillejinae</taxon>
        <taxon>Castilleja</taxon>
    </lineage>
</organism>
<gene>
    <name evidence="12" type="ORF">CASFOL_008683</name>
</gene>
<dbReference type="Gene3D" id="3.80.10.10">
    <property type="entry name" value="Ribonuclease Inhibitor"/>
    <property type="match status" value="1"/>
</dbReference>
<accession>A0ABD3DZN9</accession>
<evidence type="ECO:0000256" key="2">
    <source>
        <dbReference type="ARBA" id="ARBA00022614"/>
    </source>
</evidence>
<dbReference type="Proteomes" id="UP001632038">
    <property type="component" value="Unassembled WGS sequence"/>
</dbReference>
<keyword evidence="4 11" id="KW-0732">Signal</keyword>
<keyword evidence="9" id="KW-0325">Glycoprotein</keyword>
<comment type="caution">
    <text evidence="12">The sequence shown here is derived from an EMBL/GenBank/DDBJ whole genome shotgun (WGS) entry which is preliminary data.</text>
</comment>
<proteinExistence type="predicted"/>
<evidence type="ECO:0000313" key="12">
    <source>
        <dbReference type="EMBL" id="KAL3647715.1"/>
    </source>
</evidence>
<dbReference type="AlphaFoldDB" id="A0ABD3DZN9"/>
<dbReference type="InterPro" id="IPR003591">
    <property type="entry name" value="Leu-rich_rpt_typical-subtyp"/>
</dbReference>
<protein>
    <recommendedName>
        <fullName evidence="14">Piriformospora indica-insensitive protein 2</fullName>
    </recommendedName>
</protein>
<comment type="subcellular location">
    <subcellularLocation>
        <location evidence="1">Membrane</location>
        <topology evidence="1">Single-pass membrane protein</topology>
    </subcellularLocation>
</comment>
<keyword evidence="6 10" id="KW-1133">Transmembrane helix</keyword>
<dbReference type="SUPFAM" id="SSF52058">
    <property type="entry name" value="L domain-like"/>
    <property type="match status" value="1"/>
</dbReference>
<evidence type="ECO:0000256" key="9">
    <source>
        <dbReference type="ARBA" id="ARBA00023180"/>
    </source>
</evidence>
<dbReference type="InterPro" id="IPR001611">
    <property type="entry name" value="Leu-rich_rpt"/>
</dbReference>
<evidence type="ECO:0000256" key="1">
    <source>
        <dbReference type="ARBA" id="ARBA00004167"/>
    </source>
</evidence>
<keyword evidence="3 10" id="KW-0812">Transmembrane</keyword>
<dbReference type="InterPro" id="IPR032675">
    <property type="entry name" value="LRR_dom_sf"/>
</dbReference>
<keyword evidence="5" id="KW-0677">Repeat</keyword>
<keyword evidence="8" id="KW-0675">Receptor</keyword>
<dbReference type="Pfam" id="PF13855">
    <property type="entry name" value="LRR_8"/>
    <property type="match status" value="3"/>
</dbReference>
<evidence type="ECO:0000256" key="7">
    <source>
        <dbReference type="ARBA" id="ARBA00023136"/>
    </source>
</evidence>
<keyword evidence="2" id="KW-0433">Leucine-rich repeat</keyword>
<dbReference type="GO" id="GO:0051707">
    <property type="term" value="P:response to other organism"/>
    <property type="evidence" value="ECO:0007669"/>
    <property type="project" value="UniProtKB-ARBA"/>
</dbReference>
<feature type="transmembrane region" description="Helical" evidence="10">
    <location>
        <begin position="440"/>
        <end position="461"/>
    </location>
</feature>
<keyword evidence="13" id="KW-1185">Reference proteome</keyword>
<evidence type="ECO:0000256" key="8">
    <source>
        <dbReference type="ARBA" id="ARBA00023170"/>
    </source>
</evidence>
<feature type="chain" id="PRO_5044756571" description="Piriformospora indica-insensitive protein 2" evidence="11">
    <location>
        <begin position="25"/>
        <end position="469"/>
    </location>
</feature>
<dbReference type="GO" id="GO:0016020">
    <property type="term" value="C:membrane"/>
    <property type="evidence" value="ECO:0007669"/>
    <property type="project" value="UniProtKB-SubCell"/>
</dbReference>
<reference evidence="13" key="1">
    <citation type="journal article" date="2024" name="IScience">
        <title>Strigolactones Initiate the Formation of Haustorium-like Structures in Castilleja.</title>
        <authorList>
            <person name="Buerger M."/>
            <person name="Peterson D."/>
            <person name="Chory J."/>
        </authorList>
    </citation>
    <scope>NUCLEOTIDE SEQUENCE [LARGE SCALE GENOMIC DNA]</scope>
</reference>
<dbReference type="PANTHER" id="PTHR47988">
    <property type="entry name" value="SOMATIC EMBRYOGENESIS RECEPTOR KINASE 1"/>
    <property type="match status" value="1"/>
</dbReference>
<dbReference type="GO" id="GO:0006952">
    <property type="term" value="P:defense response"/>
    <property type="evidence" value="ECO:0007669"/>
    <property type="project" value="UniProtKB-ARBA"/>
</dbReference>
<evidence type="ECO:0008006" key="14">
    <source>
        <dbReference type="Google" id="ProtNLM"/>
    </source>
</evidence>
<sequence length="469" mass="51426">MAQFSFSLTLLLLTILTMSISVISQPPLDPAEQESVYRILESINPAISWRSLFPDDLCTSAPHGVVCDYFSDETPHVTELSFGYVSDYSPNPPCDPNSTLDPSLFSPLTHLKKLFFYKCFTETKTPFPDFSTLSSSSLEELVFIENPSLIGSLIGKISSLKRLRRLVLTGSNVSGGFSDGFGDFINLEQLTLSRNNFTGEISKDIFQSMKKLRILDLSDNGFNGNIPESIGNLSELLKIDLSFNGFSGKIPEIFKGLKNLELLDLSYNNFGNFGLPLFLAEMPSLKEVYLSGNLLGGYIPEIWGDMRGISGIGLSGVGLVGNIPKSMGVNLGNLCYLGLDNNMLEGVVPNEFGDLELLSELNLENNNLSGRVPFSADFVSKLGVKLKLEGNLDLCIDEGLKSAKISVSLGQLKVCRQTIIPKNTLYENSSSSRLKLDGSLAFMSIGLFFSLPFWVFIAFCMKLTGEIMS</sequence>
<name>A0ABD3DZN9_9LAMI</name>
<evidence type="ECO:0000256" key="3">
    <source>
        <dbReference type="ARBA" id="ARBA00022692"/>
    </source>
</evidence>
<dbReference type="SMART" id="SM00369">
    <property type="entry name" value="LRR_TYP"/>
    <property type="match status" value="5"/>
</dbReference>
<dbReference type="EMBL" id="JAVIJP010000009">
    <property type="protein sequence ID" value="KAL3647715.1"/>
    <property type="molecule type" value="Genomic_DNA"/>
</dbReference>
<evidence type="ECO:0000313" key="13">
    <source>
        <dbReference type="Proteomes" id="UP001632038"/>
    </source>
</evidence>
<evidence type="ECO:0000256" key="10">
    <source>
        <dbReference type="SAM" id="Phobius"/>
    </source>
</evidence>
<evidence type="ECO:0000256" key="5">
    <source>
        <dbReference type="ARBA" id="ARBA00022737"/>
    </source>
</evidence>
<evidence type="ECO:0000256" key="11">
    <source>
        <dbReference type="SAM" id="SignalP"/>
    </source>
</evidence>
<dbReference type="FunFam" id="3.80.10.10:FF:000413">
    <property type="entry name" value="Inactive leucine-rich repeat receptor-like protein kinase"/>
    <property type="match status" value="1"/>
</dbReference>
<evidence type="ECO:0000256" key="4">
    <source>
        <dbReference type="ARBA" id="ARBA00022729"/>
    </source>
</evidence>
<feature type="signal peptide" evidence="11">
    <location>
        <begin position="1"/>
        <end position="24"/>
    </location>
</feature>
<keyword evidence="7 10" id="KW-0472">Membrane</keyword>